<dbReference type="Gene3D" id="3.30.565.10">
    <property type="entry name" value="Histidine kinase-like ATPase, C-terminal domain"/>
    <property type="match status" value="1"/>
</dbReference>
<accession>A0A2H0V5Y1</accession>
<evidence type="ECO:0008006" key="3">
    <source>
        <dbReference type="Google" id="ProtNLM"/>
    </source>
</evidence>
<evidence type="ECO:0000313" key="2">
    <source>
        <dbReference type="Proteomes" id="UP000229901"/>
    </source>
</evidence>
<reference evidence="2" key="1">
    <citation type="submission" date="2017-09" db="EMBL/GenBank/DDBJ databases">
        <title>Depth-based differentiation of microbial function through sediment-hosted aquifers and enrichment of novel symbionts in the deep terrestrial subsurface.</title>
        <authorList>
            <person name="Probst A.J."/>
            <person name="Ladd B."/>
            <person name="Jarett J.K."/>
            <person name="Geller-Mcgrath D.E."/>
            <person name="Sieber C.M.K."/>
            <person name="Emerson J.B."/>
            <person name="Anantharaman K."/>
            <person name="Thomas B.C."/>
            <person name="Malmstrom R."/>
            <person name="Stieglmeier M."/>
            <person name="Klingl A."/>
            <person name="Woyke T."/>
            <person name="Ryan C.M."/>
            <person name="Banfield J.F."/>
        </authorList>
    </citation>
    <scope>NUCLEOTIDE SEQUENCE [LARGE SCALE GENOMIC DNA]</scope>
</reference>
<proteinExistence type="predicted"/>
<comment type="caution">
    <text evidence="1">The sequence shown here is derived from an EMBL/GenBank/DDBJ whole genome shotgun (WGS) entry which is preliminary data.</text>
</comment>
<dbReference type="InterPro" id="IPR036890">
    <property type="entry name" value="HATPase_C_sf"/>
</dbReference>
<evidence type="ECO:0000313" key="1">
    <source>
        <dbReference type="EMBL" id="PIR94478.1"/>
    </source>
</evidence>
<sequence>MVKTIEVEAGINPNALVKEVTRISPLDALAELIDNAFDAGTLHCNIATDEANKPIRVTITDTGSGMTHDALKAFFRYGQSHWTSKRHKGTNGKGSKYILGHSKKVRFRTKITDDKMVKTFEITLESWVDFVTSQKRFKIRTDSPVGEHPLDPTGTSFTMIEFEPNDESREAFNENNLIERMAELLSPQFGDRVFVNSKQLQPRETLSVFEDQQQDPVLGEVRVFIYRPKSVKTREGHPIDELRIGTIGPVLDFRNFFRSLPRKLQIQVPSIFFNDDVCGLIEVEAFNPYREGASKEFRNGLYNSDKARRFVKYLGLLGKKLADEFGISVTNMKDKEMKNLSILEAQSQEVYGSCDDFDQKSKLSRKVSKPVFHVSPRSIEITPGEPVVLTAHGDKDDEFTWDVSDVPGATLSKMIGNEVTLIVTPDAKFTVSDQYKVVIRSKKTNTTRSIYVKISTVKDFALTPRESQKNVGEVLKLTPINIPVTTRTLDWEVQTPGIGELTKRRGKEPAYVILKSPGKCVVVAKDPHNHSISASATSYVKLEPTEEETENETPRLRIEDTLIYIATFSGGDPTQQCFVEDISTEIKRVHINSAHPRYEMTLKLSSSAWREYILNMVIRTYVNTLYHDTETDLDKKIGEILAKFATLNQ</sequence>
<dbReference type="EMBL" id="PFAP01000005">
    <property type="protein sequence ID" value="PIR94478.1"/>
    <property type="molecule type" value="Genomic_DNA"/>
</dbReference>
<dbReference type="Proteomes" id="UP000229901">
    <property type="component" value="Unassembled WGS sequence"/>
</dbReference>
<organism evidence="1 2">
    <name type="scientific">Candidatus Falkowbacteria bacterium CG10_big_fil_rev_8_21_14_0_10_39_11</name>
    <dbReference type="NCBI Taxonomy" id="1974565"/>
    <lineage>
        <taxon>Bacteria</taxon>
        <taxon>Candidatus Falkowiibacteriota</taxon>
    </lineage>
</organism>
<dbReference type="SUPFAM" id="SSF55874">
    <property type="entry name" value="ATPase domain of HSP90 chaperone/DNA topoisomerase II/histidine kinase"/>
    <property type="match status" value="1"/>
</dbReference>
<gene>
    <name evidence="1" type="ORF">COT97_01330</name>
</gene>
<dbReference type="AlphaFoldDB" id="A0A2H0V5Y1"/>
<protein>
    <recommendedName>
        <fullName evidence="3">ATP-binding protein</fullName>
    </recommendedName>
</protein>
<name>A0A2H0V5Y1_9BACT</name>
<dbReference type="Pfam" id="PF13589">
    <property type="entry name" value="HATPase_c_3"/>
    <property type="match status" value="1"/>
</dbReference>